<dbReference type="EMBL" id="BOMM01000050">
    <property type="protein sequence ID" value="GIE13653.1"/>
    <property type="molecule type" value="Genomic_DNA"/>
</dbReference>
<dbReference type="AlphaFoldDB" id="A0A919MFC4"/>
<reference evidence="1" key="1">
    <citation type="submission" date="2021-01" db="EMBL/GenBank/DDBJ databases">
        <title>Whole genome shotgun sequence of Actinoplanes ferrugineus NBRC 15555.</title>
        <authorList>
            <person name="Komaki H."/>
            <person name="Tamura T."/>
        </authorList>
    </citation>
    <scope>NUCLEOTIDE SEQUENCE</scope>
    <source>
        <strain evidence="1">NBRC 15555</strain>
    </source>
</reference>
<dbReference type="InterPro" id="IPR058119">
    <property type="entry name" value="SCO0607-like"/>
</dbReference>
<sequence length="108" mass="11534">MRSPLCQRASTTIGGMSKRSRTSILVMVVALVGGFGSGCSIREAICGSGQYPVAAVASYTGRACVSDGEPPPSGFVRFPQGKEPKQVGDKWDRYWAEHRLDGQGRELA</sequence>
<evidence type="ECO:0000313" key="2">
    <source>
        <dbReference type="Proteomes" id="UP000598174"/>
    </source>
</evidence>
<comment type="caution">
    <text evidence="1">The sequence shown here is derived from an EMBL/GenBank/DDBJ whole genome shotgun (WGS) entry which is preliminary data.</text>
</comment>
<keyword evidence="1" id="KW-0449">Lipoprotein</keyword>
<gene>
    <name evidence="1" type="ORF">Afe05nite_54930</name>
</gene>
<evidence type="ECO:0000313" key="1">
    <source>
        <dbReference type="EMBL" id="GIE13653.1"/>
    </source>
</evidence>
<dbReference type="Proteomes" id="UP000598174">
    <property type="component" value="Unassembled WGS sequence"/>
</dbReference>
<accession>A0A919MFC4</accession>
<dbReference type="NCBIfam" id="NF046120">
    <property type="entry name" value="lipo_SCO0607"/>
    <property type="match status" value="1"/>
</dbReference>
<organism evidence="1 2">
    <name type="scientific">Paractinoplanes ferrugineus</name>
    <dbReference type="NCBI Taxonomy" id="113564"/>
    <lineage>
        <taxon>Bacteria</taxon>
        <taxon>Bacillati</taxon>
        <taxon>Actinomycetota</taxon>
        <taxon>Actinomycetes</taxon>
        <taxon>Micromonosporales</taxon>
        <taxon>Micromonosporaceae</taxon>
        <taxon>Paractinoplanes</taxon>
    </lineage>
</organism>
<protein>
    <submittedName>
        <fullName evidence="1">Lipoprotein</fullName>
    </submittedName>
</protein>
<proteinExistence type="predicted"/>
<name>A0A919MFC4_9ACTN</name>
<keyword evidence="2" id="KW-1185">Reference proteome</keyword>